<feature type="compositionally biased region" description="Low complexity" evidence="1">
    <location>
        <begin position="34"/>
        <end position="43"/>
    </location>
</feature>
<evidence type="ECO:0000313" key="2">
    <source>
        <dbReference type="EMBL" id="MBW0526632.1"/>
    </source>
</evidence>
<feature type="compositionally biased region" description="Polar residues" evidence="1">
    <location>
        <begin position="44"/>
        <end position="63"/>
    </location>
</feature>
<feature type="compositionally biased region" description="Basic and acidic residues" evidence="1">
    <location>
        <begin position="64"/>
        <end position="79"/>
    </location>
</feature>
<accession>A0A9Q3I479</accession>
<organism evidence="2 3">
    <name type="scientific">Austropuccinia psidii MF-1</name>
    <dbReference type="NCBI Taxonomy" id="1389203"/>
    <lineage>
        <taxon>Eukaryota</taxon>
        <taxon>Fungi</taxon>
        <taxon>Dikarya</taxon>
        <taxon>Basidiomycota</taxon>
        <taxon>Pucciniomycotina</taxon>
        <taxon>Pucciniomycetes</taxon>
        <taxon>Pucciniales</taxon>
        <taxon>Sphaerophragmiaceae</taxon>
        <taxon>Austropuccinia</taxon>
    </lineage>
</organism>
<dbReference type="Proteomes" id="UP000765509">
    <property type="component" value="Unassembled WGS sequence"/>
</dbReference>
<proteinExistence type="predicted"/>
<gene>
    <name evidence="2" type="ORF">O181_066347</name>
</gene>
<keyword evidence="3" id="KW-1185">Reference proteome</keyword>
<protein>
    <submittedName>
        <fullName evidence="2">Uncharacterized protein</fullName>
    </submittedName>
</protein>
<sequence>MVNTRSTSGILEPYHDNPDQLYNPTMTSVQNALSSSGTVQSSSGEFHSLNNIPSISSSDTNKMSGEHTQYDKDPIIQQL</sequence>
<comment type="caution">
    <text evidence="2">The sequence shown here is derived from an EMBL/GenBank/DDBJ whole genome shotgun (WGS) entry which is preliminary data.</text>
</comment>
<evidence type="ECO:0000256" key="1">
    <source>
        <dbReference type="SAM" id="MobiDB-lite"/>
    </source>
</evidence>
<feature type="region of interest" description="Disordered" evidence="1">
    <location>
        <begin position="1"/>
        <end position="79"/>
    </location>
</feature>
<feature type="compositionally biased region" description="Polar residues" evidence="1">
    <location>
        <begin position="20"/>
        <end position="33"/>
    </location>
</feature>
<name>A0A9Q3I479_9BASI</name>
<evidence type="ECO:0000313" key="3">
    <source>
        <dbReference type="Proteomes" id="UP000765509"/>
    </source>
</evidence>
<reference evidence="2" key="1">
    <citation type="submission" date="2021-03" db="EMBL/GenBank/DDBJ databases">
        <title>Draft genome sequence of rust myrtle Austropuccinia psidii MF-1, a brazilian biotype.</title>
        <authorList>
            <person name="Quecine M.C."/>
            <person name="Pachon D.M.R."/>
            <person name="Bonatelli M.L."/>
            <person name="Correr F.H."/>
            <person name="Franceschini L.M."/>
            <person name="Leite T.F."/>
            <person name="Margarido G.R.A."/>
            <person name="Almeida C.A."/>
            <person name="Ferrarezi J.A."/>
            <person name="Labate C.A."/>
        </authorList>
    </citation>
    <scope>NUCLEOTIDE SEQUENCE</scope>
    <source>
        <strain evidence="2">MF-1</strain>
    </source>
</reference>
<dbReference type="EMBL" id="AVOT02032811">
    <property type="protein sequence ID" value="MBW0526632.1"/>
    <property type="molecule type" value="Genomic_DNA"/>
</dbReference>
<dbReference type="AlphaFoldDB" id="A0A9Q3I479"/>